<accession>A0ABU7AWZ3</accession>
<organism evidence="1 2">
    <name type="scientific">Ataeniobius toweri</name>
    <dbReference type="NCBI Taxonomy" id="208326"/>
    <lineage>
        <taxon>Eukaryota</taxon>
        <taxon>Metazoa</taxon>
        <taxon>Chordata</taxon>
        <taxon>Craniata</taxon>
        <taxon>Vertebrata</taxon>
        <taxon>Euteleostomi</taxon>
        <taxon>Actinopterygii</taxon>
        <taxon>Neopterygii</taxon>
        <taxon>Teleostei</taxon>
        <taxon>Neoteleostei</taxon>
        <taxon>Acanthomorphata</taxon>
        <taxon>Ovalentaria</taxon>
        <taxon>Atherinomorphae</taxon>
        <taxon>Cyprinodontiformes</taxon>
        <taxon>Goodeidae</taxon>
        <taxon>Ataeniobius</taxon>
    </lineage>
</organism>
<protein>
    <submittedName>
        <fullName evidence="1">Uncharacterized protein</fullName>
    </submittedName>
</protein>
<keyword evidence="2" id="KW-1185">Reference proteome</keyword>
<evidence type="ECO:0000313" key="2">
    <source>
        <dbReference type="Proteomes" id="UP001345963"/>
    </source>
</evidence>
<name>A0ABU7AWZ3_9TELE</name>
<dbReference type="Proteomes" id="UP001345963">
    <property type="component" value="Unassembled WGS sequence"/>
</dbReference>
<sequence>MPRCCCCFSAALKPVLHTSIQPWAPWSETVSSILDIVKDKFRGWIHSSLHGMFSNMDMRPKRRPRLFYTLEQGKGKTPPNLTVRQLQQRSASWGLQCLHDNH</sequence>
<reference evidence="1 2" key="1">
    <citation type="submission" date="2021-07" db="EMBL/GenBank/DDBJ databases">
        <authorList>
            <person name="Palmer J.M."/>
        </authorList>
    </citation>
    <scope>NUCLEOTIDE SEQUENCE [LARGE SCALE GENOMIC DNA]</scope>
    <source>
        <strain evidence="1 2">AT_MEX2019</strain>
        <tissue evidence="1">Muscle</tissue>
    </source>
</reference>
<gene>
    <name evidence="1" type="ORF">ATANTOWER_028693</name>
</gene>
<evidence type="ECO:0000313" key="1">
    <source>
        <dbReference type="EMBL" id="MED6241854.1"/>
    </source>
</evidence>
<proteinExistence type="predicted"/>
<dbReference type="EMBL" id="JAHUTI010030229">
    <property type="protein sequence ID" value="MED6241854.1"/>
    <property type="molecule type" value="Genomic_DNA"/>
</dbReference>
<comment type="caution">
    <text evidence="1">The sequence shown here is derived from an EMBL/GenBank/DDBJ whole genome shotgun (WGS) entry which is preliminary data.</text>
</comment>